<proteinExistence type="inferred from homology"/>
<name>A0AA39SUL9_ACESA</name>
<dbReference type="GO" id="GO:0007163">
    <property type="term" value="P:establishment or maintenance of cell polarity"/>
    <property type="evidence" value="ECO:0007669"/>
    <property type="project" value="TreeGrafter"/>
</dbReference>
<keyword evidence="3 4" id="KW-0326">Glycosidase</keyword>
<evidence type="ECO:0008006" key="9">
    <source>
        <dbReference type="Google" id="ProtNLM"/>
    </source>
</evidence>
<evidence type="ECO:0000256" key="4">
    <source>
        <dbReference type="RuleBase" id="RU361153"/>
    </source>
</evidence>
<organism evidence="7 8">
    <name type="scientific">Acer saccharum</name>
    <name type="common">Sugar maple</name>
    <dbReference type="NCBI Taxonomy" id="4024"/>
    <lineage>
        <taxon>Eukaryota</taxon>
        <taxon>Viridiplantae</taxon>
        <taxon>Streptophyta</taxon>
        <taxon>Embryophyta</taxon>
        <taxon>Tracheophyta</taxon>
        <taxon>Spermatophyta</taxon>
        <taxon>Magnoliopsida</taxon>
        <taxon>eudicotyledons</taxon>
        <taxon>Gunneridae</taxon>
        <taxon>Pentapetalae</taxon>
        <taxon>rosids</taxon>
        <taxon>malvids</taxon>
        <taxon>Sapindales</taxon>
        <taxon>Sapindaceae</taxon>
        <taxon>Hippocastanoideae</taxon>
        <taxon>Acereae</taxon>
        <taxon>Acer</taxon>
    </lineage>
</organism>
<dbReference type="GO" id="GO:0051015">
    <property type="term" value="F:actin filament binding"/>
    <property type="evidence" value="ECO:0007669"/>
    <property type="project" value="InterPro"/>
</dbReference>
<sequence>MYVCAESGGGTIVVANRTSASAWESFRLWRVNETFFNLRVNNKQFFGLENQGQGNRLVAVSNTAGYWETFQIERNNNDRNRVRFRASNGMLIQVRSGAQLMADYTGSSWDDSDPSVFKMSIVRTLQGEYQITNGYGPNRAPQVLRDHRNSYITDADFSFLSSHGINAVRIPVGWWIAKDPNPPKPFVGGSLQAMDNAFTWAQKYGMKVIVDLHAVQGSQNGNEHSGTRDGFQEWGNSYIPDTVAVIDFLAARYAKNPSLVAIELINEPAAPGVTLDSLKLFYKQGYDAVRKYTSSAYVIFSNRLGPANPKELLSFANTGFNNVVIDVHYYNLFSDSFNKLNVQQNIDFIYGQRASDLGAVTTSNGPLTFVGEWTGEWAVQGASKEDYKRFTKAQLDVYGKATFGWAYWAYKCAQNHWSLKWMIENGYIQL</sequence>
<reference evidence="7" key="1">
    <citation type="journal article" date="2022" name="Plant J.">
        <title>Strategies of tolerance reflected in two North American maple genomes.</title>
        <authorList>
            <person name="McEvoy S.L."/>
            <person name="Sezen U.U."/>
            <person name="Trouern-Trend A."/>
            <person name="McMahon S.M."/>
            <person name="Schaberg P.G."/>
            <person name="Yang J."/>
            <person name="Wegrzyn J.L."/>
            <person name="Swenson N.G."/>
        </authorList>
    </citation>
    <scope>NUCLEOTIDE SEQUENCE</scope>
    <source>
        <strain evidence="7">NS2018</strain>
    </source>
</reference>
<dbReference type="EMBL" id="JAUESC010000004">
    <property type="protein sequence ID" value="KAK0595695.1"/>
    <property type="molecule type" value="Genomic_DNA"/>
</dbReference>
<evidence type="ECO:0000259" key="6">
    <source>
        <dbReference type="Pfam" id="PF25490"/>
    </source>
</evidence>
<dbReference type="GO" id="GO:0016477">
    <property type="term" value="P:cell migration"/>
    <property type="evidence" value="ECO:0007669"/>
    <property type="project" value="TreeGrafter"/>
</dbReference>
<evidence type="ECO:0000256" key="2">
    <source>
        <dbReference type="ARBA" id="ARBA00022801"/>
    </source>
</evidence>
<dbReference type="InterPro" id="IPR010431">
    <property type="entry name" value="Fascin"/>
</dbReference>
<comment type="similarity">
    <text evidence="1 4">Belongs to the glycosyl hydrolase 5 (cellulase A) family.</text>
</comment>
<dbReference type="GO" id="GO:0015629">
    <property type="term" value="C:actin cytoskeleton"/>
    <property type="evidence" value="ECO:0007669"/>
    <property type="project" value="TreeGrafter"/>
</dbReference>
<dbReference type="Gene3D" id="2.80.10.50">
    <property type="match status" value="1"/>
</dbReference>
<feature type="domain" description="DUF7910" evidence="6">
    <location>
        <begin position="1"/>
        <end position="122"/>
    </location>
</feature>
<dbReference type="InterPro" id="IPR017853">
    <property type="entry name" value="GH"/>
</dbReference>
<gene>
    <name evidence="7" type="ORF">LWI29_009132</name>
</gene>
<dbReference type="CDD" id="cd00257">
    <property type="entry name" value="beta-trefoil_FSCN-like"/>
    <property type="match status" value="1"/>
</dbReference>
<keyword evidence="8" id="KW-1185">Reference proteome</keyword>
<dbReference type="Proteomes" id="UP001168877">
    <property type="component" value="Unassembled WGS sequence"/>
</dbReference>
<dbReference type="PANTHER" id="PTHR10551">
    <property type="entry name" value="FASCIN"/>
    <property type="match status" value="1"/>
</dbReference>
<dbReference type="SUPFAM" id="SSF51445">
    <property type="entry name" value="(Trans)glycosidases"/>
    <property type="match status" value="1"/>
</dbReference>
<dbReference type="InterPro" id="IPR001547">
    <property type="entry name" value="Glyco_hydro_5"/>
</dbReference>
<dbReference type="InterPro" id="IPR008999">
    <property type="entry name" value="Actin-crosslinking"/>
</dbReference>
<evidence type="ECO:0000313" key="8">
    <source>
        <dbReference type="Proteomes" id="UP001168877"/>
    </source>
</evidence>
<dbReference type="PANTHER" id="PTHR10551:SF13">
    <property type="entry name" value="GLUCAN 1,3-BETA-GLUCOSIDASE ARB_04467-RELATED"/>
    <property type="match status" value="1"/>
</dbReference>
<dbReference type="GO" id="GO:0051017">
    <property type="term" value="P:actin filament bundle assembly"/>
    <property type="evidence" value="ECO:0007669"/>
    <property type="project" value="TreeGrafter"/>
</dbReference>
<keyword evidence="2 4" id="KW-0378">Hydrolase</keyword>
<evidence type="ECO:0000313" key="7">
    <source>
        <dbReference type="EMBL" id="KAK0595695.1"/>
    </source>
</evidence>
<evidence type="ECO:0000256" key="1">
    <source>
        <dbReference type="ARBA" id="ARBA00005641"/>
    </source>
</evidence>
<reference evidence="7" key="2">
    <citation type="submission" date="2023-06" db="EMBL/GenBank/DDBJ databases">
        <authorList>
            <person name="Swenson N.G."/>
            <person name="Wegrzyn J.L."/>
            <person name="Mcevoy S.L."/>
        </authorList>
    </citation>
    <scope>NUCLEOTIDE SEQUENCE</scope>
    <source>
        <strain evidence="7">NS2018</strain>
        <tissue evidence="7">Leaf</tissue>
    </source>
</reference>
<dbReference type="GO" id="GO:0000272">
    <property type="term" value="P:polysaccharide catabolic process"/>
    <property type="evidence" value="ECO:0007669"/>
    <property type="project" value="InterPro"/>
</dbReference>
<feature type="domain" description="Glycoside hydrolase family 5" evidence="5">
    <location>
        <begin position="149"/>
        <end position="411"/>
    </location>
</feature>
<dbReference type="SUPFAM" id="SSF50405">
    <property type="entry name" value="Actin-crosslinking proteins"/>
    <property type="match status" value="1"/>
</dbReference>
<accession>A0AA39SUL9</accession>
<protein>
    <recommendedName>
        <fullName evidence="9">Mannan endo-1,4-beta-mannosidase</fullName>
    </recommendedName>
</protein>
<dbReference type="Gene3D" id="3.20.20.80">
    <property type="entry name" value="Glycosidases"/>
    <property type="match status" value="1"/>
</dbReference>
<comment type="caution">
    <text evidence="7">The sequence shown here is derived from an EMBL/GenBank/DDBJ whole genome shotgun (WGS) entry which is preliminary data.</text>
</comment>
<evidence type="ECO:0000256" key="3">
    <source>
        <dbReference type="ARBA" id="ARBA00023295"/>
    </source>
</evidence>
<dbReference type="AlphaFoldDB" id="A0AA39SUL9"/>
<dbReference type="Pfam" id="PF00150">
    <property type="entry name" value="Cellulase"/>
    <property type="match status" value="1"/>
</dbReference>
<dbReference type="InterPro" id="IPR057232">
    <property type="entry name" value="DUF7910"/>
</dbReference>
<dbReference type="GO" id="GO:0004553">
    <property type="term" value="F:hydrolase activity, hydrolyzing O-glycosyl compounds"/>
    <property type="evidence" value="ECO:0007669"/>
    <property type="project" value="InterPro"/>
</dbReference>
<dbReference type="Pfam" id="PF25490">
    <property type="entry name" value="DUF7910"/>
    <property type="match status" value="1"/>
</dbReference>
<evidence type="ECO:0000259" key="5">
    <source>
        <dbReference type="Pfam" id="PF00150"/>
    </source>
</evidence>
<dbReference type="GO" id="GO:0005737">
    <property type="term" value="C:cytoplasm"/>
    <property type="evidence" value="ECO:0007669"/>
    <property type="project" value="TreeGrafter"/>
</dbReference>
<dbReference type="FunFam" id="3.20.20.80:FF:000067">
    <property type="entry name" value="Glucan 1,3-beta-glucosidase A"/>
    <property type="match status" value="1"/>
</dbReference>